<dbReference type="GO" id="GO:0000270">
    <property type="term" value="P:peptidoglycan metabolic process"/>
    <property type="evidence" value="ECO:0007669"/>
    <property type="project" value="TreeGrafter"/>
</dbReference>
<dbReference type="SUPFAM" id="SSF56601">
    <property type="entry name" value="beta-lactamase/transpeptidase-like"/>
    <property type="match status" value="1"/>
</dbReference>
<name>A0A4Y3WSD8_9PSEU</name>
<evidence type="ECO:0000256" key="1">
    <source>
        <dbReference type="ARBA" id="ARBA00006096"/>
    </source>
</evidence>
<evidence type="ECO:0000256" key="2">
    <source>
        <dbReference type="ARBA" id="ARBA00022801"/>
    </source>
</evidence>
<proteinExistence type="inferred from homology"/>
<dbReference type="Proteomes" id="UP000320338">
    <property type="component" value="Unassembled WGS sequence"/>
</dbReference>
<dbReference type="RefSeq" id="WP_141280691.1">
    <property type="nucleotide sequence ID" value="NZ_BAAARZ010000006.1"/>
</dbReference>
<dbReference type="InterPro" id="IPR012338">
    <property type="entry name" value="Beta-lactam/transpept-like"/>
</dbReference>
<evidence type="ECO:0000256" key="3">
    <source>
        <dbReference type="SAM" id="Phobius"/>
    </source>
</evidence>
<dbReference type="Gene3D" id="3.40.710.10">
    <property type="entry name" value="DD-peptidase/beta-lactamase superfamily"/>
    <property type="match status" value="2"/>
</dbReference>
<dbReference type="GO" id="GO:0006508">
    <property type="term" value="P:proteolysis"/>
    <property type="evidence" value="ECO:0007669"/>
    <property type="project" value="InterPro"/>
</dbReference>
<keyword evidence="3" id="KW-1133">Transmembrane helix</keyword>
<dbReference type="InterPro" id="IPR000667">
    <property type="entry name" value="Peptidase_S13"/>
</dbReference>
<dbReference type="AlphaFoldDB" id="A0A4Y3WSD8"/>
<reference evidence="4 5" key="1">
    <citation type="submission" date="2019-06" db="EMBL/GenBank/DDBJ databases">
        <title>Whole genome shotgun sequence of Pseudonocardia hydrocarbonoxydans NBRC 14498.</title>
        <authorList>
            <person name="Hosoyama A."/>
            <person name="Uohara A."/>
            <person name="Ohji S."/>
            <person name="Ichikawa N."/>
        </authorList>
    </citation>
    <scope>NUCLEOTIDE SEQUENCE [LARGE SCALE GENOMIC DNA]</scope>
    <source>
        <strain evidence="4 5">NBRC 14498</strain>
    </source>
</reference>
<protein>
    <recommendedName>
        <fullName evidence="6">D-alanyl-D-alanine carboxypeptidase</fullName>
    </recommendedName>
</protein>
<dbReference type="PANTHER" id="PTHR30023">
    <property type="entry name" value="D-ALANYL-D-ALANINE CARBOXYPEPTIDASE"/>
    <property type="match status" value="1"/>
</dbReference>
<keyword evidence="2" id="KW-0378">Hydrolase</keyword>
<keyword evidence="3" id="KW-0812">Transmembrane</keyword>
<dbReference type="Gene3D" id="3.50.80.20">
    <property type="entry name" value="D-Ala-D-Ala carboxypeptidase C, peptidase S13"/>
    <property type="match status" value="1"/>
</dbReference>
<gene>
    <name evidence="4" type="ORF">PHY01_40700</name>
</gene>
<sequence>MGFGERIGDTLRVPGRGLRRFVTVLTVLVLAAGVGSAVSLTAPTLVADLGLTGAPAAEGPPAPVPALGPLAATAPTPTTAGLEAVLGPAVEDMPGRFAGTVVDPATGQVLWASDADRALVPGSTAKVLTAAAALLTLNPTDGFVTRVVAGTQPGTVVLVGGGDPTLTALPEGEDGVYPGPARLDELVREVREKVPGPIDTVVVDTSRYSGPTSAPGWDPSDVAAGFVTPIEPLMLDGGRLDPTVQDTPRTSEPALEAGQVFAELLGADDVETGTAPGEGERLASVTSAPFSELVEHTMRTSDNVLAEALAREVAIARNGQPSFAGAAEQTIGALTQAGFDPAGAVLVDGSGLSTDDEVPARLLGTLLAAAATPAEGERDTDFLRPLITGLPVAGGDGTLDDRFGIDAPSAPGRGTVRAKTGTLTNVSSLAGLVTDADGRLLVFAFMSNGASPATVRPRLDAMAAELGGCGCR</sequence>
<dbReference type="NCBIfam" id="TIGR00666">
    <property type="entry name" value="PBP4"/>
    <property type="match status" value="1"/>
</dbReference>
<evidence type="ECO:0008006" key="6">
    <source>
        <dbReference type="Google" id="ProtNLM"/>
    </source>
</evidence>
<organism evidence="4 5">
    <name type="scientific">Pseudonocardia hydrocarbonoxydans</name>
    <dbReference type="NCBI Taxonomy" id="76726"/>
    <lineage>
        <taxon>Bacteria</taxon>
        <taxon>Bacillati</taxon>
        <taxon>Actinomycetota</taxon>
        <taxon>Actinomycetes</taxon>
        <taxon>Pseudonocardiales</taxon>
        <taxon>Pseudonocardiaceae</taxon>
        <taxon>Pseudonocardia</taxon>
    </lineage>
</organism>
<dbReference type="EMBL" id="BJNG01000037">
    <property type="protein sequence ID" value="GEC21787.1"/>
    <property type="molecule type" value="Genomic_DNA"/>
</dbReference>
<dbReference type="OrthoDB" id="56883at2"/>
<comment type="caution">
    <text evidence="4">The sequence shown here is derived from an EMBL/GenBank/DDBJ whole genome shotgun (WGS) entry which is preliminary data.</text>
</comment>
<dbReference type="PANTHER" id="PTHR30023:SF0">
    <property type="entry name" value="PENICILLIN-SENSITIVE CARBOXYPEPTIDASE A"/>
    <property type="match status" value="1"/>
</dbReference>
<keyword evidence="5" id="KW-1185">Reference proteome</keyword>
<comment type="similarity">
    <text evidence="1">Belongs to the peptidase S13 family.</text>
</comment>
<feature type="transmembrane region" description="Helical" evidence="3">
    <location>
        <begin position="21"/>
        <end position="42"/>
    </location>
</feature>
<dbReference type="Pfam" id="PF02113">
    <property type="entry name" value="Peptidase_S13"/>
    <property type="match status" value="2"/>
</dbReference>
<dbReference type="PRINTS" id="PR00922">
    <property type="entry name" value="DADACBPTASE3"/>
</dbReference>
<accession>A0A4Y3WSD8</accession>
<evidence type="ECO:0000313" key="5">
    <source>
        <dbReference type="Proteomes" id="UP000320338"/>
    </source>
</evidence>
<keyword evidence="3" id="KW-0472">Membrane</keyword>
<dbReference type="GO" id="GO:0004185">
    <property type="term" value="F:serine-type carboxypeptidase activity"/>
    <property type="evidence" value="ECO:0007669"/>
    <property type="project" value="InterPro"/>
</dbReference>
<evidence type="ECO:0000313" key="4">
    <source>
        <dbReference type="EMBL" id="GEC21787.1"/>
    </source>
</evidence>